<keyword evidence="4" id="KW-1185">Reference proteome</keyword>
<organism evidence="3 4">
    <name type="scientific">Galerina marginata (strain CBS 339.88)</name>
    <dbReference type="NCBI Taxonomy" id="685588"/>
    <lineage>
        <taxon>Eukaryota</taxon>
        <taxon>Fungi</taxon>
        <taxon>Dikarya</taxon>
        <taxon>Basidiomycota</taxon>
        <taxon>Agaricomycotina</taxon>
        <taxon>Agaricomycetes</taxon>
        <taxon>Agaricomycetidae</taxon>
        <taxon>Agaricales</taxon>
        <taxon>Agaricineae</taxon>
        <taxon>Strophariaceae</taxon>
        <taxon>Galerina</taxon>
    </lineage>
</organism>
<reference evidence="4" key="1">
    <citation type="journal article" date="2014" name="Proc. Natl. Acad. Sci. U.S.A.">
        <title>Extensive sampling of basidiomycete genomes demonstrates inadequacy of the white-rot/brown-rot paradigm for wood decay fungi.</title>
        <authorList>
            <person name="Riley R."/>
            <person name="Salamov A.A."/>
            <person name="Brown D.W."/>
            <person name="Nagy L.G."/>
            <person name="Floudas D."/>
            <person name="Held B.W."/>
            <person name="Levasseur A."/>
            <person name="Lombard V."/>
            <person name="Morin E."/>
            <person name="Otillar R."/>
            <person name="Lindquist E.A."/>
            <person name="Sun H."/>
            <person name="LaButti K.M."/>
            <person name="Schmutz J."/>
            <person name="Jabbour D."/>
            <person name="Luo H."/>
            <person name="Baker S.E."/>
            <person name="Pisabarro A.G."/>
            <person name="Walton J.D."/>
            <person name="Blanchette R.A."/>
            <person name="Henrissat B."/>
            <person name="Martin F."/>
            <person name="Cullen D."/>
            <person name="Hibbett D.S."/>
            <person name="Grigoriev I.V."/>
        </authorList>
    </citation>
    <scope>NUCLEOTIDE SEQUENCE [LARGE SCALE GENOMIC DNA]</scope>
    <source>
        <strain evidence="4">CBS 339.88</strain>
    </source>
</reference>
<dbReference type="InterPro" id="IPR001087">
    <property type="entry name" value="GDSL"/>
</dbReference>
<accession>A0A067S579</accession>
<keyword evidence="2" id="KW-0732">Signal</keyword>
<evidence type="ECO:0000313" key="4">
    <source>
        <dbReference type="Proteomes" id="UP000027222"/>
    </source>
</evidence>
<evidence type="ECO:0000256" key="2">
    <source>
        <dbReference type="SAM" id="SignalP"/>
    </source>
</evidence>
<keyword evidence="1" id="KW-0378">Hydrolase</keyword>
<gene>
    <name evidence="3" type="ORF">GALMADRAFT_232813</name>
</gene>
<dbReference type="GO" id="GO:0016788">
    <property type="term" value="F:hydrolase activity, acting on ester bonds"/>
    <property type="evidence" value="ECO:0007669"/>
    <property type="project" value="InterPro"/>
</dbReference>
<dbReference type="HOGENOM" id="CLU_015101_1_0_1"/>
<dbReference type="EMBL" id="KL142430">
    <property type="protein sequence ID" value="KDR65936.1"/>
    <property type="molecule type" value="Genomic_DNA"/>
</dbReference>
<protein>
    <recommendedName>
        <fullName evidence="5">Carbohydrate esterase family 16 protein</fullName>
    </recommendedName>
</protein>
<name>A0A067S579_GALM3</name>
<dbReference type="SUPFAM" id="SSF52266">
    <property type="entry name" value="SGNH hydrolase"/>
    <property type="match status" value="1"/>
</dbReference>
<dbReference type="Gene3D" id="3.40.50.1110">
    <property type="entry name" value="SGNH hydrolase"/>
    <property type="match status" value="1"/>
</dbReference>
<dbReference type="PANTHER" id="PTHR45648">
    <property type="entry name" value="GDSL LIPASE/ACYLHYDROLASE FAMILY PROTEIN (AFU_ORTHOLOGUE AFUA_4G14700)"/>
    <property type="match status" value="1"/>
</dbReference>
<evidence type="ECO:0000313" key="3">
    <source>
        <dbReference type="EMBL" id="KDR65936.1"/>
    </source>
</evidence>
<dbReference type="OrthoDB" id="1600564at2759"/>
<feature type="signal peptide" evidence="2">
    <location>
        <begin position="1"/>
        <end position="18"/>
    </location>
</feature>
<dbReference type="PANTHER" id="PTHR45648:SF22">
    <property type="entry name" value="GDSL LIPASE_ACYLHYDROLASE FAMILY PROTEIN (AFU_ORTHOLOGUE AFUA_4G14700)"/>
    <property type="match status" value="1"/>
</dbReference>
<dbReference type="InterPro" id="IPR051058">
    <property type="entry name" value="GDSL_Est/Lipase"/>
</dbReference>
<evidence type="ECO:0008006" key="5">
    <source>
        <dbReference type="Google" id="ProtNLM"/>
    </source>
</evidence>
<proteinExistence type="predicted"/>
<sequence length="330" mass="37695">MFWLIQVLWLTTLAVANGKSLKHVCVFGDSFSDQSRSHSISNGTYPGKDYQEVYPPADSAANGGFQWPFYLGIYGNYKIWNYAVGGTVCSNDITPVTTYPDVSNGQKAWFIQDHVVNGRLQLDPEEFKVIVWIGTNDIGIHSFISNDQPNNSSMADLADCQLNFVRSLHSIGARQFVLMSMIPLQLTRLYADNPLGTIYWPDVTDRNNTQWHKSAYNYPNTLNRLIRDGVSVLNAEFKGDGIVEYFNTYALFEEYYNNPNKYYNGSLPANVTGHCHQCPNPFDWHYCDIGDCTEDERDSFMWWDELHPSEQTGRNLAAEMNRKFDGKSKY</sequence>
<dbReference type="AlphaFoldDB" id="A0A067S579"/>
<evidence type="ECO:0000256" key="1">
    <source>
        <dbReference type="ARBA" id="ARBA00022801"/>
    </source>
</evidence>
<dbReference type="Pfam" id="PF00657">
    <property type="entry name" value="Lipase_GDSL"/>
    <property type="match status" value="1"/>
</dbReference>
<dbReference type="Proteomes" id="UP000027222">
    <property type="component" value="Unassembled WGS sequence"/>
</dbReference>
<dbReference type="InterPro" id="IPR036514">
    <property type="entry name" value="SGNH_hydro_sf"/>
</dbReference>
<feature type="chain" id="PRO_5001645472" description="Carbohydrate esterase family 16 protein" evidence="2">
    <location>
        <begin position="19"/>
        <end position="330"/>
    </location>
</feature>